<comment type="caution">
    <text evidence="16">The sequence shown here is derived from an EMBL/GenBank/DDBJ whole genome shotgun (WGS) entry which is preliminary data.</text>
</comment>
<reference evidence="16" key="1">
    <citation type="submission" date="2023-07" db="EMBL/GenBank/DDBJ databases">
        <authorList>
            <person name="Stuckert A."/>
        </authorList>
    </citation>
    <scope>NUCLEOTIDE SEQUENCE</scope>
</reference>
<evidence type="ECO:0000256" key="2">
    <source>
        <dbReference type="ARBA" id="ARBA00022670"/>
    </source>
</evidence>
<dbReference type="InterPro" id="IPR041588">
    <property type="entry name" value="Integrase_H2C2"/>
</dbReference>
<evidence type="ECO:0000256" key="10">
    <source>
        <dbReference type="ARBA" id="ARBA00023125"/>
    </source>
</evidence>
<dbReference type="InterPro" id="IPR050951">
    <property type="entry name" value="Retrovirus_Pol_polyprotein"/>
</dbReference>
<sequence>MSDPGGAEAAATAADSGALPDSVADAATNPVSPLDATGLAAPISQPDTAAATTAKMPFSMPYLAGAAWLPRYSGESHTLTDFKEGICSLLEFYPLTEPQKVTMSSYIWLVYFLSCFACVSAVFRTYLRAPCFQVSCRVTCGLVPAAVSDMGIGGVGSQLSGPDYGVHACASIRDSIGLSPTNGQTEQTNQTLKQYLRCYICHLQDDWLELLPLAEVSYNNSQNATTMVTPFFAILGYHSSIFPRSPVDVPVPAVEERLTAMRESLEVLKESLTSAQERYKKSADSFPKPAPMIKVGDSVWLSTKNLRLNISSQKLVQKFIGPFKISSIVSSVACSLKLARNMKVHPVFHVSLLKPVSPNKFQGRSVSHPQPVLVDGQEQFLVEEIIDSRIPRNRLQYLIRWQGYPPEEDSWEPMANICAPQEIAQFHLRYPEKPAWVVMAAVSSEFKLEIHEAQSLAPLSLPNNKLFIPVQYWLRVLQEFHESAFSGHPGVTATRRAIARQCWWSSVMIRWSRSNMERALKEVVTVLTAVPKLNTTLEVAVECS</sequence>
<keyword evidence="14" id="KW-1133">Transmembrane helix</keyword>
<feature type="transmembrane region" description="Helical" evidence="14">
    <location>
        <begin position="106"/>
        <end position="127"/>
    </location>
</feature>
<keyword evidence="9" id="KW-0548">Nucleotidyltransferase</keyword>
<dbReference type="InterPro" id="IPR023779">
    <property type="entry name" value="Chromodomain_CS"/>
</dbReference>
<evidence type="ECO:0000256" key="3">
    <source>
        <dbReference type="ARBA" id="ARBA00022723"/>
    </source>
</evidence>
<evidence type="ECO:0000256" key="12">
    <source>
        <dbReference type="ARBA" id="ARBA00023242"/>
    </source>
</evidence>
<keyword evidence="9" id="KW-0808">Transferase</keyword>
<keyword evidence="7" id="KW-0229">DNA integration</keyword>
<name>A0ABN9MBE0_9NEOB</name>
<dbReference type="Gene3D" id="1.10.340.70">
    <property type="match status" value="1"/>
</dbReference>
<evidence type="ECO:0000256" key="5">
    <source>
        <dbReference type="ARBA" id="ARBA00022801"/>
    </source>
</evidence>
<keyword evidence="6" id="KW-0460">Magnesium</keyword>
<dbReference type="InterPro" id="IPR056924">
    <property type="entry name" value="SH3_Tf2-1"/>
</dbReference>
<dbReference type="InterPro" id="IPR012337">
    <property type="entry name" value="RNaseH-like_sf"/>
</dbReference>
<dbReference type="Proteomes" id="UP001176940">
    <property type="component" value="Unassembled WGS sequence"/>
</dbReference>
<feature type="domain" description="Chromo" evidence="15">
    <location>
        <begin position="380"/>
        <end position="427"/>
    </location>
</feature>
<dbReference type="Gene3D" id="3.30.420.10">
    <property type="entry name" value="Ribonuclease H-like superfamily/Ribonuclease H"/>
    <property type="match status" value="1"/>
</dbReference>
<keyword evidence="14" id="KW-0812">Transmembrane</keyword>
<dbReference type="Pfam" id="PF17921">
    <property type="entry name" value="Integrase_H2C2"/>
    <property type="match status" value="1"/>
</dbReference>
<evidence type="ECO:0000256" key="11">
    <source>
        <dbReference type="ARBA" id="ARBA00023172"/>
    </source>
</evidence>
<keyword evidence="17" id="KW-1185">Reference proteome</keyword>
<dbReference type="SUPFAM" id="SSF53098">
    <property type="entry name" value="Ribonuclease H-like"/>
    <property type="match status" value="1"/>
</dbReference>
<protein>
    <recommendedName>
        <fullName evidence="13">Gypsy retrotransposon integrase-like protein 1</fullName>
    </recommendedName>
</protein>
<dbReference type="InterPro" id="IPR000953">
    <property type="entry name" value="Chromo/chromo_shadow_dom"/>
</dbReference>
<keyword evidence="8" id="KW-0695">RNA-directed DNA polymerase</keyword>
<keyword evidence="2" id="KW-0645">Protease</keyword>
<evidence type="ECO:0000256" key="9">
    <source>
        <dbReference type="ARBA" id="ARBA00022932"/>
    </source>
</evidence>
<dbReference type="Pfam" id="PF24626">
    <property type="entry name" value="SH3_Tf2-1"/>
    <property type="match status" value="1"/>
</dbReference>
<dbReference type="PROSITE" id="PS00598">
    <property type="entry name" value="CHROMO_1"/>
    <property type="match status" value="1"/>
</dbReference>
<keyword evidence="11" id="KW-0233">DNA recombination</keyword>
<evidence type="ECO:0000256" key="14">
    <source>
        <dbReference type="SAM" id="Phobius"/>
    </source>
</evidence>
<keyword evidence="3" id="KW-0479">Metal-binding</keyword>
<keyword evidence="4" id="KW-0064">Aspartyl protease</keyword>
<evidence type="ECO:0000313" key="17">
    <source>
        <dbReference type="Proteomes" id="UP001176940"/>
    </source>
</evidence>
<dbReference type="PROSITE" id="PS50013">
    <property type="entry name" value="CHROMO_2"/>
    <property type="match status" value="1"/>
</dbReference>
<evidence type="ECO:0000256" key="1">
    <source>
        <dbReference type="ARBA" id="ARBA00004123"/>
    </source>
</evidence>
<dbReference type="Pfam" id="PF00385">
    <property type="entry name" value="Chromo"/>
    <property type="match status" value="1"/>
</dbReference>
<evidence type="ECO:0000256" key="4">
    <source>
        <dbReference type="ARBA" id="ARBA00022750"/>
    </source>
</evidence>
<dbReference type="SMART" id="SM00298">
    <property type="entry name" value="CHROMO"/>
    <property type="match status" value="1"/>
</dbReference>
<dbReference type="InterPro" id="IPR023780">
    <property type="entry name" value="Chromo_domain"/>
</dbReference>
<gene>
    <name evidence="16" type="ORF">RIMI_LOCUS18321393</name>
</gene>
<evidence type="ECO:0000256" key="6">
    <source>
        <dbReference type="ARBA" id="ARBA00022842"/>
    </source>
</evidence>
<evidence type="ECO:0000256" key="8">
    <source>
        <dbReference type="ARBA" id="ARBA00022918"/>
    </source>
</evidence>
<proteinExistence type="predicted"/>
<dbReference type="PANTHER" id="PTHR37984:SF15">
    <property type="entry name" value="INTEGRASE CATALYTIC DOMAIN-CONTAINING PROTEIN"/>
    <property type="match status" value="1"/>
</dbReference>
<dbReference type="EMBL" id="CAUEEQ010055589">
    <property type="protein sequence ID" value="CAJ0962623.1"/>
    <property type="molecule type" value="Genomic_DNA"/>
</dbReference>
<dbReference type="Gene3D" id="2.40.50.40">
    <property type="match status" value="1"/>
</dbReference>
<keyword evidence="10" id="KW-0238">DNA-binding</keyword>
<accession>A0ABN9MBE0</accession>
<organism evidence="16 17">
    <name type="scientific">Ranitomeya imitator</name>
    <name type="common">mimic poison frog</name>
    <dbReference type="NCBI Taxonomy" id="111125"/>
    <lineage>
        <taxon>Eukaryota</taxon>
        <taxon>Metazoa</taxon>
        <taxon>Chordata</taxon>
        <taxon>Craniata</taxon>
        <taxon>Vertebrata</taxon>
        <taxon>Euteleostomi</taxon>
        <taxon>Amphibia</taxon>
        <taxon>Batrachia</taxon>
        <taxon>Anura</taxon>
        <taxon>Neobatrachia</taxon>
        <taxon>Hyloidea</taxon>
        <taxon>Dendrobatidae</taxon>
        <taxon>Dendrobatinae</taxon>
        <taxon>Ranitomeya</taxon>
    </lineage>
</organism>
<evidence type="ECO:0000313" key="16">
    <source>
        <dbReference type="EMBL" id="CAJ0962623.1"/>
    </source>
</evidence>
<keyword evidence="12" id="KW-0539">Nucleus</keyword>
<dbReference type="InterPro" id="IPR036397">
    <property type="entry name" value="RNaseH_sf"/>
</dbReference>
<keyword evidence="5" id="KW-0378">Hydrolase</keyword>
<keyword evidence="9" id="KW-0239">DNA-directed DNA polymerase</keyword>
<evidence type="ECO:0000259" key="15">
    <source>
        <dbReference type="PROSITE" id="PS50013"/>
    </source>
</evidence>
<evidence type="ECO:0000256" key="13">
    <source>
        <dbReference type="ARBA" id="ARBA00039658"/>
    </source>
</evidence>
<dbReference type="PANTHER" id="PTHR37984">
    <property type="entry name" value="PROTEIN CBG26694"/>
    <property type="match status" value="1"/>
</dbReference>
<dbReference type="SUPFAM" id="SSF54160">
    <property type="entry name" value="Chromo domain-like"/>
    <property type="match status" value="1"/>
</dbReference>
<comment type="subcellular location">
    <subcellularLocation>
        <location evidence="1">Nucleus</location>
    </subcellularLocation>
</comment>
<evidence type="ECO:0000256" key="7">
    <source>
        <dbReference type="ARBA" id="ARBA00022908"/>
    </source>
</evidence>
<dbReference type="InterPro" id="IPR016197">
    <property type="entry name" value="Chromo-like_dom_sf"/>
</dbReference>
<keyword evidence="14" id="KW-0472">Membrane</keyword>